<dbReference type="RefSeq" id="WP_203944102.1">
    <property type="nucleotide sequence ID" value="NZ_BOOR01000012.1"/>
</dbReference>
<evidence type="ECO:0000313" key="9">
    <source>
        <dbReference type="EMBL" id="GII53850.1"/>
    </source>
</evidence>
<comment type="catalytic activity">
    <reaction evidence="1">
        <text>5-hydroxy-2-oxo-4-ureido-2,5-dihydro-1H-imidazole-5-carboxylate + H(+) = (S)-allantoin + CO2</text>
        <dbReference type="Rhea" id="RHEA:26301"/>
        <dbReference type="ChEBI" id="CHEBI:15378"/>
        <dbReference type="ChEBI" id="CHEBI:15678"/>
        <dbReference type="ChEBI" id="CHEBI:16526"/>
        <dbReference type="ChEBI" id="CHEBI:58639"/>
        <dbReference type="EC" id="4.1.1.97"/>
    </reaction>
</comment>
<evidence type="ECO:0000259" key="8">
    <source>
        <dbReference type="Pfam" id="PF09349"/>
    </source>
</evidence>
<dbReference type="EC" id="4.1.1.97" evidence="3"/>
<keyword evidence="6" id="KW-0456">Lyase</keyword>
<sequence length="158" mass="17244">MRQLSQEDLRACCASTAWVAAVSERQPYGDLAALTEASEAAMATLSWADVEEALAAHPRIGERPAGERKEAAWSRKEQAGTATAGQAVLDAIREGNAAYEERFGHVYLVCATGRSAEEMLARLRGRLGSDAETERETVRGELSAIVRLRLARLWEGER</sequence>
<dbReference type="GO" id="GO:0051997">
    <property type="term" value="F:2-oxo-4-hydroxy-4-carboxy-5-ureidoimidazoline decarboxylase activity"/>
    <property type="evidence" value="ECO:0007669"/>
    <property type="project" value="UniProtKB-EC"/>
</dbReference>
<dbReference type="NCBIfam" id="NF010372">
    <property type="entry name" value="PRK13798.1"/>
    <property type="match status" value="1"/>
</dbReference>
<dbReference type="PANTHER" id="PTHR43466">
    <property type="entry name" value="2-OXO-4-HYDROXY-4-CARBOXY-5-UREIDOIMIDAZOLINE DECARBOXYLASE-RELATED"/>
    <property type="match status" value="1"/>
</dbReference>
<dbReference type="InterPro" id="IPR017595">
    <property type="entry name" value="OHCU_decarboxylase-2"/>
</dbReference>
<dbReference type="GO" id="GO:0019628">
    <property type="term" value="P:urate catabolic process"/>
    <property type="evidence" value="ECO:0007669"/>
    <property type="project" value="TreeGrafter"/>
</dbReference>
<evidence type="ECO:0000313" key="10">
    <source>
        <dbReference type="Proteomes" id="UP000605992"/>
    </source>
</evidence>
<gene>
    <name evidence="9" type="ORF">Pth03_22390</name>
</gene>
<feature type="compositionally biased region" description="Basic and acidic residues" evidence="7">
    <location>
        <begin position="60"/>
        <end position="78"/>
    </location>
</feature>
<keyword evidence="4" id="KW-0659">Purine metabolism</keyword>
<evidence type="ECO:0000256" key="7">
    <source>
        <dbReference type="SAM" id="MobiDB-lite"/>
    </source>
</evidence>
<feature type="domain" description="Oxo-4-hydroxy-4-carboxy-5-ureidoimidazoline decarboxylase" evidence="8">
    <location>
        <begin position="7"/>
        <end position="151"/>
    </location>
</feature>
<evidence type="ECO:0000256" key="1">
    <source>
        <dbReference type="ARBA" id="ARBA00001163"/>
    </source>
</evidence>
<dbReference type="Proteomes" id="UP000605992">
    <property type="component" value="Unassembled WGS sequence"/>
</dbReference>
<organism evidence="9 10">
    <name type="scientific">Planotetraspora thailandica</name>
    <dbReference type="NCBI Taxonomy" id="487172"/>
    <lineage>
        <taxon>Bacteria</taxon>
        <taxon>Bacillati</taxon>
        <taxon>Actinomycetota</taxon>
        <taxon>Actinomycetes</taxon>
        <taxon>Streptosporangiales</taxon>
        <taxon>Streptosporangiaceae</taxon>
        <taxon>Planotetraspora</taxon>
    </lineage>
</organism>
<comment type="pathway">
    <text evidence="2">Purine metabolism; urate degradation; (S)-allantoin from urate: step 3/3.</text>
</comment>
<dbReference type="PANTHER" id="PTHR43466:SF1">
    <property type="entry name" value="2-OXO-4-HYDROXY-4-CARBOXY-5-UREIDOIMIDAZOLINE DECARBOXYLASE-RELATED"/>
    <property type="match status" value="1"/>
</dbReference>
<dbReference type="Gene3D" id="1.10.3330.10">
    <property type="entry name" value="Oxo-4-hydroxy-4-carboxy-5-ureidoimidazoline decarboxylase"/>
    <property type="match status" value="1"/>
</dbReference>
<accession>A0A8J3VBE7</accession>
<dbReference type="Pfam" id="PF09349">
    <property type="entry name" value="OHCU_decarbox"/>
    <property type="match status" value="1"/>
</dbReference>
<keyword evidence="5" id="KW-0210">Decarboxylase</keyword>
<proteinExistence type="predicted"/>
<dbReference type="GO" id="GO:0006144">
    <property type="term" value="P:purine nucleobase metabolic process"/>
    <property type="evidence" value="ECO:0007669"/>
    <property type="project" value="UniProtKB-KW"/>
</dbReference>
<dbReference type="NCBIfam" id="TIGR03180">
    <property type="entry name" value="UraD_2"/>
    <property type="match status" value="1"/>
</dbReference>
<feature type="region of interest" description="Disordered" evidence="7">
    <location>
        <begin position="60"/>
        <end position="79"/>
    </location>
</feature>
<protein>
    <recommendedName>
        <fullName evidence="3">2-oxo-4-hydroxy-4-carboxy-5-ureidoimidazoline decarboxylase</fullName>
        <ecNumber evidence="3">4.1.1.97</ecNumber>
    </recommendedName>
</protein>
<comment type="caution">
    <text evidence="9">The sequence shown here is derived from an EMBL/GenBank/DDBJ whole genome shotgun (WGS) entry which is preliminary data.</text>
</comment>
<dbReference type="SUPFAM" id="SSF158694">
    <property type="entry name" value="UraD-Like"/>
    <property type="match status" value="1"/>
</dbReference>
<keyword evidence="10" id="KW-1185">Reference proteome</keyword>
<evidence type="ECO:0000256" key="5">
    <source>
        <dbReference type="ARBA" id="ARBA00022793"/>
    </source>
</evidence>
<dbReference type="InterPro" id="IPR018020">
    <property type="entry name" value="OHCU_decarboxylase"/>
</dbReference>
<evidence type="ECO:0000256" key="3">
    <source>
        <dbReference type="ARBA" id="ARBA00012257"/>
    </source>
</evidence>
<evidence type="ECO:0000256" key="6">
    <source>
        <dbReference type="ARBA" id="ARBA00023239"/>
    </source>
</evidence>
<dbReference type="InterPro" id="IPR036778">
    <property type="entry name" value="OHCU_decarboxylase_sf"/>
</dbReference>
<evidence type="ECO:0000256" key="4">
    <source>
        <dbReference type="ARBA" id="ARBA00022631"/>
    </source>
</evidence>
<evidence type="ECO:0000256" key="2">
    <source>
        <dbReference type="ARBA" id="ARBA00004754"/>
    </source>
</evidence>
<name>A0A8J3VBE7_9ACTN</name>
<reference evidence="9" key="1">
    <citation type="submission" date="2021-01" db="EMBL/GenBank/DDBJ databases">
        <title>Whole genome shotgun sequence of Planotetraspora thailandica NBRC 104271.</title>
        <authorList>
            <person name="Komaki H."/>
            <person name="Tamura T."/>
        </authorList>
    </citation>
    <scope>NUCLEOTIDE SEQUENCE</scope>
    <source>
        <strain evidence="9">NBRC 104271</strain>
    </source>
</reference>
<dbReference type="AlphaFoldDB" id="A0A8J3VBE7"/>
<dbReference type="EMBL" id="BOOR01000012">
    <property type="protein sequence ID" value="GII53850.1"/>
    <property type="molecule type" value="Genomic_DNA"/>
</dbReference>